<dbReference type="InterPro" id="IPR017871">
    <property type="entry name" value="ABC_transporter-like_CS"/>
</dbReference>
<accession>A0ABN2TB69</accession>
<dbReference type="Proteomes" id="UP001501585">
    <property type="component" value="Unassembled WGS sequence"/>
</dbReference>
<evidence type="ECO:0000313" key="8">
    <source>
        <dbReference type="Proteomes" id="UP001501585"/>
    </source>
</evidence>
<dbReference type="InterPro" id="IPR003593">
    <property type="entry name" value="AAA+_ATPase"/>
</dbReference>
<name>A0ABN2TB69_9ACTN</name>
<comment type="caution">
    <text evidence="7">The sequence shown here is derived from an EMBL/GenBank/DDBJ whole genome shotgun (WGS) entry which is preliminary data.</text>
</comment>
<dbReference type="PROSITE" id="PS50893">
    <property type="entry name" value="ABC_TRANSPORTER_2"/>
    <property type="match status" value="1"/>
</dbReference>
<keyword evidence="8" id="KW-1185">Reference proteome</keyword>
<dbReference type="PANTHER" id="PTHR42711">
    <property type="entry name" value="ABC TRANSPORTER ATP-BINDING PROTEIN"/>
    <property type="match status" value="1"/>
</dbReference>
<proteinExistence type="predicted"/>
<evidence type="ECO:0000256" key="1">
    <source>
        <dbReference type="ARBA" id="ARBA00004202"/>
    </source>
</evidence>
<feature type="domain" description="ABC transporter" evidence="6">
    <location>
        <begin position="23"/>
        <end position="257"/>
    </location>
</feature>
<dbReference type="Pfam" id="PF00005">
    <property type="entry name" value="ABC_tran"/>
    <property type="match status" value="1"/>
</dbReference>
<evidence type="ECO:0000256" key="2">
    <source>
        <dbReference type="ARBA" id="ARBA00022448"/>
    </source>
</evidence>
<dbReference type="CDD" id="cd03230">
    <property type="entry name" value="ABC_DR_subfamily_A"/>
    <property type="match status" value="1"/>
</dbReference>
<evidence type="ECO:0000256" key="4">
    <source>
        <dbReference type="ARBA" id="ARBA00022840"/>
    </source>
</evidence>
<dbReference type="SMART" id="SM00382">
    <property type="entry name" value="AAA"/>
    <property type="match status" value="1"/>
</dbReference>
<dbReference type="SUPFAM" id="SSF52540">
    <property type="entry name" value="P-loop containing nucleoside triphosphate hydrolases"/>
    <property type="match status" value="1"/>
</dbReference>
<dbReference type="Gene3D" id="3.40.50.300">
    <property type="entry name" value="P-loop containing nucleotide triphosphate hydrolases"/>
    <property type="match status" value="1"/>
</dbReference>
<dbReference type="PANTHER" id="PTHR42711:SF17">
    <property type="entry name" value="ABC TRANSPORTER ATP-BINDING PROTEIN"/>
    <property type="match status" value="1"/>
</dbReference>
<reference evidence="7 8" key="1">
    <citation type="journal article" date="2019" name="Int. J. Syst. Evol. Microbiol.">
        <title>The Global Catalogue of Microorganisms (GCM) 10K type strain sequencing project: providing services to taxonomists for standard genome sequencing and annotation.</title>
        <authorList>
            <consortium name="The Broad Institute Genomics Platform"/>
            <consortium name="The Broad Institute Genome Sequencing Center for Infectious Disease"/>
            <person name="Wu L."/>
            <person name="Ma J."/>
        </authorList>
    </citation>
    <scope>NUCLEOTIDE SEQUENCE [LARGE SCALE GENOMIC DNA]</scope>
    <source>
        <strain evidence="7 8">JCM 15313</strain>
    </source>
</reference>
<dbReference type="InterPro" id="IPR027417">
    <property type="entry name" value="P-loop_NTPase"/>
</dbReference>
<evidence type="ECO:0000256" key="3">
    <source>
        <dbReference type="ARBA" id="ARBA00022741"/>
    </source>
</evidence>
<comment type="subcellular location">
    <subcellularLocation>
        <location evidence="1">Cell membrane</location>
        <topology evidence="1">Peripheral membrane protein</topology>
    </subcellularLocation>
</comment>
<dbReference type="InterPro" id="IPR003439">
    <property type="entry name" value="ABC_transporter-like_ATP-bd"/>
</dbReference>
<keyword evidence="4 7" id="KW-0067">ATP-binding</keyword>
<dbReference type="EMBL" id="BAAAPC010000014">
    <property type="protein sequence ID" value="GAA2003827.1"/>
    <property type="molecule type" value="Genomic_DNA"/>
</dbReference>
<sequence>MTKANELNTAFGNHETFDNEIAVEVRDLAMKYRDVDVLKSVDFTVRKGEVLAFLGPNGAGKTTTVEILEGFRARSSGTVSVLGRDPVRGDEHWRSRVGVVLQSWRDHGRWKVRDLLSYQARFYAPYSEPHRSRPRDVDQLLELVGLSEDRKKKIASLSGGQRRRLDLAVGIVGRPELLFLDEPTAGFDPEARRNFHELVHRLAREEDTTILLTTHDLDEAEKIADRILILAGGRVIADGTAEELAARVQSTAEVKWRRGTQRFVQETDNSTAFIRDLLAQHGDEVTNLEVHQADLEDIYLRMVHLHENGQADLNGDMIGIGLPKEIMR</sequence>
<dbReference type="PROSITE" id="PS00211">
    <property type="entry name" value="ABC_TRANSPORTER_1"/>
    <property type="match status" value="1"/>
</dbReference>
<gene>
    <name evidence="7" type="ORF">GCM10009799_33720</name>
</gene>
<evidence type="ECO:0000256" key="5">
    <source>
        <dbReference type="ARBA" id="ARBA00023251"/>
    </source>
</evidence>
<evidence type="ECO:0000259" key="6">
    <source>
        <dbReference type="PROSITE" id="PS50893"/>
    </source>
</evidence>
<keyword evidence="2" id="KW-0813">Transport</keyword>
<keyword evidence="3" id="KW-0547">Nucleotide-binding</keyword>
<dbReference type="RefSeq" id="WP_425573536.1">
    <property type="nucleotide sequence ID" value="NZ_BAAAPC010000014.1"/>
</dbReference>
<dbReference type="GO" id="GO:0005524">
    <property type="term" value="F:ATP binding"/>
    <property type="evidence" value="ECO:0007669"/>
    <property type="project" value="UniProtKB-KW"/>
</dbReference>
<organism evidence="7 8">
    <name type="scientific">Nocardiopsis rhodophaea</name>
    <dbReference type="NCBI Taxonomy" id="280238"/>
    <lineage>
        <taxon>Bacteria</taxon>
        <taxon>Bacillati</taxon>
        <taxon>Actinomycetota</taxon>
        <taxon>Actinomycetes</taxon>
        <taxon>Streptosporangiales</taxon>
        <taxon>Nocardiopsidaceae</taxon>
        <taxon>Nocardiopsis</taxon>
    </lineage>
</organism>
<dbReference type="InterPro" id="IPR050763">
    <property type="entry name" value="ABC_transporter_ATP-binding"/>
</dbReference>
<protein>
    <submittedName>
        <fullName evidence="7">ABC transporter ATP-binding protein</fullName>
    </submittedName>
</protein>
<keyword evidence="5" id="KW-0046">Antibiotic resistance</keyword>
<evidence type="ECO:0000313" key="7">
    <source>
        <dbReference type="EMBL" id="GAA2003827.1"/>
    </source>
</evidence>